<sequence>MASAAPRSGASQDELHRIATTGAEQRKFSVPRPPEGWATTRWLGPEDSIEIAGLTIRGGLFYTGVKLPTKYGGNEPSLVNGVLAVAPTGSYRVLNAGYRQSYAELSPTERRGYLTWLASDRTDPECSLSYVHLFFYGIERRVLLDAAVGSGSKRDWPVIKSALRQLDKVYGTTHSSLRISVNSLLDWMELDSATEKLYLQPLPSFERSIDLPFTIRLALGQCSVDRAPIPGPLALAWARLNPAISIRTAATRCETEFDRLFLERYRELFGPGLVLTKNKTKLKFARQATSPGLYGTTVTKSFGDIPDVTALRAPLNTLTSIVNQCAQELGSFSRLIGKTPEAKDTLDGLLLLPPSIWPESPRIALAKLYADTGEATITLPLSDVLDRLGGLSGALGREKVRDLARALESAHIGIEPNVLEGARIPGIDDHVVLFAMLPDQTHQADTDAYQTALLTLQLASTVAQSDGSFSTEELAHLTGEIDAWSHLSAADHRRLRAHLLLLSVAPINLASLKKKLDPLGQNTKEAIAAAMANLAQVDGMVSPEEVRFLEKVYKTLGVEPKRVFSDVHAPTARRASAAPDATGFRLDPERIATLQRDTAKVSALLANIFAEELPDPAAPPPGLTVVEEEPAETGLLGLDDAHRALLRLMLSRPTWTRAELQDTASDLELMLDGALEQINDASFDAYDLPFSEGDDPLEINPEFIEKIEQ</sequence>
<dbReference type="Gene3D" id="1.10.3680.10">
    <property type="entry name" value="TerB-like"/>
    <property type="match status" value="1"/>
</dbReference>
<evidence type="ECO:0000313" key="4">
    <source>
        <dbReference type="EMBL" id="MBA0310529.1"/>
    </source>
</evidence>
<dbReference type="CDD" id="cd07176">
    <property type="entry name" value="terB"/>
    <property type="match status" value="1"/>
</dbReference>
<dbReference type="Pfam" id="PF15615">
    <property type="entry name" value="TerB_C"/>
    <property type="match status" value="1"/>
</dbReference>
<reference evidence="4" key="2">
    <citation type="journal article" date="2020" name="Front. Microbiol.">
        <title>Genetic Variants of the DSF Quorum Sensing System in Stenotrophomonas maltophilia Influence Virulence and Resistance Phenotypes Among Genotypically Diverse Clinical Isolates.</title>
        <authorList>
            <person name="Yero D."/>
            <person name="Huedo P."/>
            <person name="Conchillo-Sole O."/>
            <person name="Martinez-Servat S."/>
            <person name="Mamat U."/>
            <person name="Coves X."/>
            <person name="Llanas F."/>
            <person name="Roca I."/>
            <person name="Vila J."/>
            <person name="Schaible U.E."/>
            <person name="Daura X."/>
            <person name="Gibert I."/>
        </authorList>
    </citation>
    <scope>NUCLEOTIDE SEQUENCE</scope>
    <source>
        <strain evidence="4">OG156</strain>
    </source>
</reference>
<reference evidence="4" key="1">
    <citation type="submission" date="2018-09" db="EMBL/GenBank/DDBJ databases">
        <authorList>
            <person name="Groschel M."/>
            <person name="Kohl T."/>
            <person name="Conchillo-Sole O."/>
            <person name="Mamat U."/>
            <person name="Yero D."/>
            <person name="Niemann S."/>
            <person name="Daura X."/>
            <person name="Gibert I."/>
        </authorList>
    </citation>
    <scope>NUCLEOTIDE SEQUENCE</scope>
    <source>
        <strain evidence="4">OG156</strain>
    </source>
</reference>
<evidence type="ECO:0008006" key="6">
    <source>
        <dbReference type="Google" id="ProtNLM"/>
    </source>
</evidence>
<organism evidence="4 5">
    <name type="scientific">Stenotrophomonas maltophilia</name>
    <name type="common">Pseudomonas maltophilia</name>
    <name type="synonym">Xanthomonas maltophilia</name>
    <dbReference type="NCBI Taxonomy" id="40324"/>
    <lineage>
        <taxon>Bacteria</taxon>
        <taxon>Pseudomonadati</taxon>
        <taxon>Pseudomonadota</taxon>
        <taxon>Gammaproteobacteria</taxon>
        <taxon>Lysobacterales</taxon>
        <taxon>Lysobacteraceae</taxon>
        <taxon>Stenotrophomonas</taxon>
        <taxon>Stenotrophomonas maltophilia group</taxon>
    </lineage>
</organism>
<dbReference type="InterPro" id="IPR025266">
    <property type="entry name" value="TerB_N"/>
</dbReference>
<evidence type="ECO:0000259" key="2">
    <source>
        <dbReference type="Pfam" id="PF13208"/>
    </source>
</evidence>
<dbReference type="SUPFAM" id="SSF158682">
    <property type="entry name" value="TerB-like"/>
    <property type="match status" value="1"/>
</dbReference>
<dbReference type="Pfam" id="PF05099">
    <property type="entry name" value="TerB"/>
    <property type="match status" value="1"/>
</dbReference>
<proteinExistence type="predicted"/>
<dbReference type="EMBL" id="RAUE01000010">
    <property type="protein sequence ID" value="MBA0310529.1"/>
    <property type="molecule type" value="Genomic_DNA"/>
</dbReference>
<accession>A0A2J0SU53</accession>
<evidence type="ECO:0000259" key="1">
    <source>
        <dbReference type="Pfam" id="PF05099"/>
    </source>
</evidence>
<comment type="caution">
    <text evidence="4">The sequence shown here is derived from an EMBL/GenBank/DDBJ whole genome shotgun (WGS) entry which is preliminary data.</text>
</comment>
<dbReference type="InterPro" id="IPR028932">
    <property type="entry name" value="TerB-C"/>
</dbReference>
<evidence type="ECO:0000259" key="3">
    <source>
        <dbReference type="Pfam" id="PF15615"/>
    </source>
</evidence>
<name>A0A2J0SU53_STEMA</name>
<dbReference type="Proteomes" id="UP000822271">
    <property type="component" value="Unassembled WGS sequence"/>
</dbReference>
<feature type="domain" description="TerB-C" evidence="3">
    <location>
        <begin position="571"/>
        <end position="708"/>
    </location>
</feature>
<dbReference type="Pfam" id="PF13208">
    <property type="entry name" value="TerB_N"/>
    <property type="match status" value="1"/>
</dbReference>
<dbReference type="InterPro" id="IPR029024">
    <property type="entry name" value="TerB-like"/>
</dbReference>
<feature type="domain" description="TerB N-terminal" evidence="2">
    <location>
        <begin position="45"/>
        <end position="250"/>
    </location>
</feature>
<protein>
    <recommendedName>
        <fullName evidence="6">Tellurite resistance protein TerB</fullName>
    </recommendedName>
</protein>
<feature type="domain" description="Co-chaperone DjlA N-terminal" evidence="1">
    <location>
        <begin position="456"/>
        <end position="561"/>
    </location>
</feature>
<dbReference type="InterPro" id="IPR007791">
    <property type="entry name" value="DjlA_N"/>
</dbReference>
<evidence type="ECO:0000313" key="5">
    <source>
        <dbReference type="Proteomes" id="UP000822271"/>
    </source>
</evidence>
<dbReference type="OrthoDB" id="227636at2"/>
<dbReference type="AlphaFoldDB" id="A0A2J0SU53"/>
<gene>
    <name evidence="4" type="ORF">D7Y33_05775</name>
</gene>